<feature type="transmembrane region" description="Helical" evidence="2">
    <location>
        <begin position="320"/>
        <end position="347"/>
    </location>
</feature>
<keyword evidence="1" id="KW-0175">Coiled coil</keyword>
<keyword evidence="2" id="KW-0472">Membrane</keyword>
<keyword evidence="2" id="KW-0812">Transmembrane</keyword>
<evidence type="ECO:0000313" key="4">
    <source>
        <dbReference type="Proteomes" id="UP000823636"/>
    </source>
</evidence>
<keyword evidence="2" id="KW-1133">Transmembrane helix</keyword>
<gene>
    <name evidence="3" type="ORF">IAC54_00820</name>
</gene>
<sequence>MDWDILKTKARQIKKEAGKHIDSLAEQANKHMEQITNVTSTAHLQQNICRETGKLRQLAEESPRIFSERAHNLLSAATKQTGQIWNSENTVQFRQKIQQRTEELSRWAETNSRILTEQTRDMVSVTSEQVEQMWNSERSVRLRGASQKAMRVISGIHAVEERRKSIHTRDEADRLKKEIEDTNEVLRDDLNEQLESFGRFRLEALSSTVGRFIRCLEVMNRRAKGKEYEFLTSIDVSLPEIKEMERIDMKTSEAMRTLAVGGGFAAIGLAGTPALVTAAITQVCVAGTGTAISTLSGAAASNAVLAWLGGGTLAAGGGGVAAGTVILGAITATATVGLAVIAVGTLASQFYTRKNTEAEAYLAEVQEWANRVQASWSVMVSIKKRVEELYDITERLLEKAEIHMSELEKTASRFDAQNSSHVSTFQQCAIIAISMSELAQTPVLDNDGNLCEQSEIVAKRTEKILNTEL</sequence>
<protein>
    <submittedName>
        <fullName evidence="3">Uncharacterized protein</fullName>
    </submittedName>
</protein>
<comment type="caution">
    <text evidence="3">The sequence shown here is derived from an EMBL/GenBank/DDBJ whole genome shotgun (WGS) entry which is preliminary data.</text>
</comment>
<feature type="coiled-coil region" evidence="1">
    <location>
        <begin position="169"/>
        <end position="196"/>
    </location>
</feature>
<feature type="transmembrane region" description="Helical" evidence="2">
    <location>
        <begin position="283"/>
        <end position="308"/>
    </location>
</feature>
<evidence type="ECO:0000313" key="3">
    <source>
        <dbReference type="EMBL" id="MBO8437428.1"/>
    </source>
</evidence>
<accession>A0A9D9E2Z5</accession>
<dbReference type="EMBL" id="JADIMW010000007">
    <property type="protein sequence ID" value="MBO8437428.1"/>
    <property type="molecule type" value="Genomic_DNA"/>
</dbReference>
<feature type="transmembrane region" description="Helical" evidence="2">
    <location>
        <begin position="254"/>
        <end position="276"/>
    </location>
</feature>
<organism evidence="3 4">
    <name type="scientific">Candidatus Caccoplasma merdipullorum</name>
    <dbReference type="NCBI Taxonomy" id="2840718"/>
    <lineage>
        <taxon>Bacteria</taxon>
        <taxon>Pseudomonadati</taxon>
        <taxon>Bacteroidota</taxon>
        <taxon>Bacteroidia</taxon>
        <taxon>Bacteroidales</taxon>
        <taxon>Bacteroidaceae</taxon>
        <taxon>Bacteroidaceae incertae sedis</taxon>
        <taxon>Candidatus Caccoplasma</taxon>
    </lineage>
</organism>
<evidence type="ECO:0000256" key="1">
    <source>
        <dbReference type="SAM" id="Coils"/>
    </source>
</evidence>
<reference evidence="3" key="1">
    <citation type="submission" date="2020-10" db="EMBL/GenBank/DDBJ databases">
        <authorList>
            <person name="Gilroy R."/>
        </authorList>
    </citation>
    <scope>NUCLEOTIDE SEQUENCE</scope>
    <source>
        <strain evidence="3">G3-4614</strain>
    </source>
</reference>
<dbReference type="AlphaFoldDB" id="A0A9D9E2Z5"/>
<evidence type="ECO:0000256" key="2">
    <source>
        <dbReference type="SAM" id="Phobius"/>
    </source>
</evidence>
<feature type="coiled-coil region" evidence="1">
    <location>
        <begin position="383"/>
        <end position="417"/>
    </location>
</feature>
<dbReference type="Proteomes" id="UP000823636">
    <property type="component" value="Unassembled WGS sequence"/>
</dbReference>
<proteinExistence type="predicted"/>
<name>A0A9D9E2Z5_9BACT</name>
<reference evidence="3" key="2">
    <citation type="journal article" date="2021" name="PeerJ">
        <title>Extensive microbial diversity within the chicken gut microbiome revealed by metagenomics and culture.</title>
        <authorList>
            <person name="Gilroy R."/>
            <person name="Ravi A."/>
            <person name="Getino M."/>
            <person name="Pursley I."/>
            <person name="Horton D.L."/>
            <person name="Alikhan N.F."/>
            <person name="Baker D."/>
            <person name="Gharbi K."/>
            <person name="Hall N."/>
            <person name="Watson M."/>
            <person name="Adriaenssens E.M."/>
            <person name="Foster-Nyarko E."/>
            <person name="Jarju S."/>
            <person name="Secka A."/>
            <person name="Antonio M."/>
            <person name="Oren A."/>
            <person name="Chaudhuri R.R."/>
            <person name="La Ragione R."/>
            <person name="Hildebrand F."/>
            <person name="Pallen M.J."/>
        </authorList>
    </citation>
    <scope>NUCLEOTIDE SEQUENCE</scope>
    <source>
        <strain evidence="3">G3-4614</strain>
    </source>
</reference>